<accession>A0A0A0JYF7</accession>
<dbReference type="AlphaFoldDB" id="A0A0A0JYF7"/>
<dbReference type="eggNOG" id="ENOG50332RT">
    <property type="taxonomic scope" value="Bacteria"/>
</dbReference>
<evidence type="ECO:0000313" key="1">
    <source>
        <dbReference type="EMBL" id="KGN42223.1"/>
    </source>
</evidence>
<sequence>MPPPGAPGWQIPAVGWLLDHCPSEYRMYAVWRRHPLALAWVTTHHLDGQLGAMRTAYRGLRVDLADHVEPEGVAAALAALEAEGARLLAARRAAGLLLEAMQGHAFVPRL</sequence>
<dbReference type="Proteomes" id="UP000030013">
    <property type="component" value="Unassembled WGS sequence"/>
</dbReference>
<evidence type="ECO:0000313" key="2">
    <source>
        <dbReference type="Proteomes" id="UP000030013"/>
    </source>
</evidence>
<keyword evidence="2" id="KW-1185">Reference proteome</keyword>
<organism evidence="1 2">
    <name type="scientific">Knoellia aerolata DSM 18566</name>
    <dbReference type="NCBI Taxonomy" id="1385519"/>
    <lineage>
        <taxon>Bacteria</taxon>
        <taxon>Bacillati</taxon>
        <taxon>Actinomycetota</taxon>
        <taxon>Actinomycetes</taxon>
        <taxon>Micrococcales</taxon>
        <taxon>Intrasporangiaceae</taxon>
        <taxon>Knoellia</taxon>
    </lineage>
</organism>
<protein>
    <submittedName>
        <fullName evidence="1">Uncharacterized protein</fullName>
    </submittedName>
</protein>
<gene>
    <name evidence="1" type="ORF">N801_01400</name>
</gene>
<proteinExistence type="predicted"/>
<reference evidence="1 2" key="1">
    <citation type="submission" date="2013-08" db="EMBL/GenBank/DDBJ databases">
        <title>The genome sequence of Knoellia aerolata.</title>
        <authorList>
            <person name="Zhu W."/>
            <person name="Wang G."/>
        </authorList>
    </citation>
    <scope>NUCLEOTIDE SEQUENCE [LARGE SCALE GENOMIC DNA]</scope>
    <source>
        <strain evidence="1 2">DSM 18566</strain>
    </source>
</reference>
<comment type="caution">
    <text evidence="1">The sequence shown here is derived from an EMBL/GenBank/DDBJ whole genome shotgun (WGS) entry which is preliminary data.</text>
</comment>
<name>A0A0A0JYF7_9MICO</name>
<dbReference type="EMBL" id="AVPL01000007">
    <property type="protein sequence ID" value="KGN42223.1"/>
    <property type="molecule type" value="Genomic_DNA"/>
</dbReference>
<dbReference type="STRING" id="1385519.N801_01400"/>